<protein>
    <submittedName>
        <fullName evidence="1">Uncharacterized protein</fullName>
    </submittedName>
</protein>
<dbReference type="EMBL" id="RWGY01000029">
    <property type="protein sequence ID" value="TVU17866.1"/>
    <property type="molecule type" value="Genomic_DNA"/>
</dbReference>
<feature type="non-terminal residue" evidence="1">
    <location>
        <position position="72"/>
    </location>
</feature>
<evidence type="ECO:0000313" key="2">
    <source>
        <dbReference type="Proteomes" id="UP000324897"/>
    </source>
</evidence>
<name>A0A5J9U2M4_9POAL</name>
<dbReference type="Proteomes" id="UP000324897">
    <property type="component" value="Chromosome 7"/>
</dbReference>
<comment type="caution">
    <text evidence="1">The sequence shown here is derived from an EMBL/GenBank/DDBJ whole genome shotgun (WGS) entry which is preliminary data.</text>
</comment>
<keyword evidence="2" id="KW-1185">Reference proteome</keyword>
<evidence type="ECO:0000313" key="1">
    <source>
        <dbReference type="EMBL" id="TVU17866.1"/>
    </source>
</evidence>
<proteinExistence type="predicted"/>
<reference evidence="1 2" key="1">
    <citation type="journal article" date="2019" name="Sci. Rep.">
        <title>A high-quality genome of Eragrostis curvula grass provides insights into Poaceae evolution and supports new strategies to enhance forage quality.</title>
        <authorList>
            <person name="Carballo J."/>
            <person name="Santos B.A.C.M."/>
            <person name="Zappacosta D."/>
            <person name="Garbus I."/>
            <person name="Selva J.P."/>
            <person name="Gallo C.A."/>
            <person name="Diaz A."/>
            <person name="Albertini E."/>
            <person name="Caccamo M."/>
            <person name="Echenique V."/>
        </authorList>
    </citation>
    <scope>NUCLEOTIDE SEQUENCE [LARGE SCALE GENOMIC DNA]</scope>
    <source>
        <strain evidence="2">cv. Victoria</strain>
        <tissue evidence="1">Leaf</tissue>
    </source>
</reference>
<gene>
    <name evidence="1" type="ORF">EJB05_33926</name>
</gene>
<sequence length="72" mass="8424">MDRYFIQSFLRRGCLSLKDWSMHVAHAVRLISAPRRQSLLCFSSRMDNTEWAFIPLSHEQANRASTTFSAFE</sequence>
<dbReference type="Gramene" id="TVU17866">
    <property type="protein sequence ID" value="TVU17866"/>
    <property type="gene ID" value="EJB05_33926"/>
</dbReference>
<accession>A0A5J9U2M4</accession>
<dbReference type="AlphaFoldDB" id="A0A5J9U2M4"/>
<organism evidence="1 2">
    <name type="scientific">Eragrostis curvula</name>
    <name type="common">weeping love grass</name>
    <dbReference type="NCBI Taxonomy" id="38414"/>
    <lineage>
        <taxon>Eukaryota</taxon>
        <taxon>Viridiplantae</taxon>
        <taxon>Streptophyta</taxon>
        <taxon>Embryophyta</taxon>
        <taxon>Tracheophyta</taxon>
        <taxon>Spermatophyta</taxon>
        <taxon>Magnoliopsida</taxon>
        <taxon>Liliopsida</taxon>
        <taxon>Poales</taxon>
        <taxon>Poaceae</taxon>
        <taxon>PACMAD clade</taxon>
        <taxon>Chloridoideae</taxon>
        <taxon>Eragrostideae</taxon>
        <taxon>Eragrostidinae</taxon>
        <taxon>Eragrostis</taxon>
    </lineage>
</organism>